<dbReference type="InterPro" id="IPR008851">
    <property type="entry name" value="TFIIF-alpha"/>
</dbReference>
<keyword evidence="4" id="KW-1185">Reference proteome</keyword>
<dbReference type="InterPro" id="IPR036390">
    <property type="entry name" value="WH_DNA-bd_sf"/>
</dbReference>
<keyword evidence="1" id="KW-0539">Nucleus</keyword>
<dbReference type="GO" id="GO:0001096">
    <property type="term" value="F:TFIIF-class transcription factor complex binding"/>
    <property type="evidence" value="ECO:0007669"/>
    <property type="project" value="TreeGrafter"/>
</dbReference>
<dbReference type="GO" id="GO:0005674">
    <property type="term" value="C:transcription factor TFIIF complex"/>
    <property type="evidence" value="ECO:0007669"/>
    <property type="project" value="TreeGrafter"/>
</dbReference>
<dbReference type="AlphaFoldDB" id="A0AAV2C9X6"/>
<dbReference type="GO" id="GO:0032968">
    <property type="term" value="P:positive regulation of transcription elongation by RNA polymerase II"/>
    <property type="evidence" value="ECO:0007669"/>
    <property type="project" value="InterPro"/>
</dbReference>
<dbReference type="GO" id="GO:0016251">
    <property type="term" value="F:RNA polymerase II general transcription initiation factor activity"/>
    <property type="evidence" value="ECO:0007669"/>
    <property type="project" value="TreeGrafter"/>
</dbReference>
<dbReference type="PANTHER" id="PTHR13011:SF0">
    <property type="entry name" value="GENERAL TRANSCRIPTION FACTOR IIF SUBUNIT 1"/>
    <property type="match status" value="1"/>
</dbReference>
<dbReference type="Gene3D" id="1.10.10.10">
    <property type="entry name" value="Winged helix-like DNA-binding domain superfamily/Winged helix DNA-binding domain"/>
    <property type="match status" value="1"/>
</dbReference>
<dbReference type="GO" id="GO:0006367">
    <property type="term" value="P:transcription initiation at RNA polymerase II promoter"/>
    <property type="evidence" value="ECO:0007669"/>
    <property type="project" value="InterPro"/>
</dbReference>
<protein>
    <recommendedName>
        <fullName evidence="1">Transcription initiation factor IIF subunit alpha</fullName>
    </recommendedName>
</protein>
<dbReference type="Pfam" id="PF05793">
    <property type="entry name" value="TFIIF_alpha"/>
    <property type="match status" value="1"/>
</dbReference>
<sequence length="187" mass="20142">MLRDDLSSENAVTEAELRAALMVFPPITSINLVRMFKSRLRSAENKMAFSKTLGRIAKISRSGGAAGTYSVVLRNNSTAVEGATSPPPPPTRRMRSLARSGSRPVTEEGLKAVLMEVAPITSMDLVALFKSRLKSSKDKKAFADMLKRISRISKGDDGAHYVVLRSGGGSSESNSLIQSINSLKISD</sequence>
<dbReference type="InterPro" id="IPR036388">
    <property type="entry name" value="WH-like_DNA-bd_sf"/>
</dbReference>
<gene>
    <name evidence="3" type="ORF">LTRI10_LOCUS956</name>
</gene>
<dbReference type="Proteomes" id="UP001497516">
    <property type="component" value="Chromosome 1"/>
</dbReference>
<evidence type="ECO:0000256" key="1">
    <source>
        <dbReference type="RuleBase" id="RU366044"/>
    </source>
</evidence>
<proteinExistence type="inferred from homology"/>
<keyword evidence="1" id="KW-0804">Transcription</keyword>
<evidence type="ECO:0000313" key="3">
    <source>
        <dbReference type="EMBL" id="CAL1353029.1"/>
    </source>
</evidence>
<name>A0AAV2C9X6_9ROSI</name>
<evidence type="ECO:0000256" key="2">
    <source>
        <dbReference type="SAM" id="MobiDB-lite"/>
    </source>
</evidence>
<dbReference type="GO" id="GO:0003677">
    <property type="term" value="F:DNA binding"/>
    <property type="evidence" value="ECO:0007669"/>
    <property type="project" value="UniProtKB-KW"/>
</dbReference>
<keyword evidence="1" id="KW-0805">Transcription regulation</keyword>
<dbReference type="PANTHER" id="PTHR13011">
    <property type="entry name" value="TFIIF-ALPHA"/>
    <property type="match status" value="1"/>
</dbReference>
<dbReference type="EMBL" id="OZ034813">
    <property type="protein sequence ID" value="CAL1353029.1"/>
    <property type="molecule type" value="Genomic_DNA"/>
</dbReference>
<comment type="subcellular location">
    <subcellularLocation>
        <location evidence="1">Nucleus</location>
    </subcellularLocation>
</comment>
<feature type="region of interest" description="Disordered" evidence="2">
    <location>
        <begin position="79"/>
        <end position="102"/>
    </location>
</feature>
<comment type="function">
    <text evidence="1">TFIIF is a general transcription initiation factor that binds to RNA polymerase II and helps to recruit it to the initiation complex in collaboration with TFIIB. It promotes transcription elongation.</text>
</comment>
<comment type="similarity">
    <text evidence="1">Belongs to the TFIIF alpha subunit family.</text>
</comment>
<keyword evidence="1" id="KW-0238">DNA-binding</keyword>
<dbReference type="SUPFAM" id="SSF46785">
    <property type="entry name" value="Winged helix' DNA-binding domain"/>
    <property type="match status" value="1"/>
</dbReference>
<reference evidence="3 4" key="1">
    <citation type="submission" date="2024-04" db="EMBL/GenBank/DDBJ databases">
        <authorList>
            <person name="Fracassetti M."/>
        </authorList>
    </citation>
    <scope>NUCLEOTIDE SEQUENCE [LARGE SCALE GENOMIC DNA]</scope>
</reference>
<evidence type="ECO:0000313" key="4">
    <source>
        <dbReference type="Proteomes" id="UP001497516"/>
    </source>
</evidence>
<accession>A0AAV2C9X6</accession>
<organism evidence="3 4">
    <name type="scientific">Linum trigynum</name>
    <dbReference type="NCBI Taxonomy" id="586398"/>
    <lineage>
        <taxon>Eukaryota</taxon>
        <taxon>Viridiplantae</taxon>
        <taxon>Streptophyta</taxon>
        <taxon>Embryophyta</taxon>
        <taxon>Tracheophyta</taxon>
        <taxon>Spermatophyta</taxon>
        <taxon>Magnoliopsida</taxon>
        <taxon>eudicotyledons</taxon>
        <taxon>Gunneridae</taxon>
        <taxon>Pentapetalae</taxon>
        <taxon>rosids</taxon>
        <taxon>fabids</taxon>
        <taxon>Malpighiales</taxon>
        <taxon>Linaceae</taxon>
        <taxon>Linum</taxon>
    </lineage>
</organism>